<evidence type="ECO:0000313" key="4">
    <source>
        <dbReference type="Proteomes" id="UP000235672"/>
    </source>
</evidence>
<name>A0A2J6Q471_9HELO</name>
<feature type="compositionally biased region" description="Polar residues" evidence="1">
    <location>
        <begin position="96"/>
        <end position="111"/>
    </location>
</feature>
<feature type="compositionally biased region" description="Basic and acidic residues" evidence="1">
    <location>
        <begin position="134"/>
        <end position="143"/>
    </location>
</feature>
<protein>
    <recommendedName>
        <fullName evidence="2">DUF6590 domain-containing protein</fullName>
    </recommendedName>
</protein>
<feature type="region of interest" description="Disordered" evidence="1">
    <location>
        <begin position="45"/>
        <end position="146"/>
    </location>
</feature>
<dbReference type="Proteomes" id="UP000235672">
    <property type="component" value="Unassembled WGS sequence"/>
</dbReference>
<accession>A0A2J6Q471</accession>
<feature type="domain" description="DUF6590" evidence="2">
    <location>
        <begin position="202"/>
        <end position="361"/>
    </location>
</feature>
<keyword evidence="4" id="KW-1185">Reference proteome</keyword>
<evidence type="ECO:0000313" key="3">
    <source>
        <dbReference type="EMBL" id="PMD21080.1"/>
    </source>
</evidence>
<sequence length="447" mass="51199">MSSRRSKKSASNRYPTNWSEWEWNGQHDCYARYREKKENDFEWDYNHGPVLAEPGDPMTECTESAYLDPSGEQPRRKQNSRNTSHPNYHDDANPPDYTQSCVYNMQDTVQQGDPPENGMADITNGLSQTTLSSEGDHYSHDDYYQDQYPQGYSPYLPSSSQLEYAQQPHEPPREKKMKTIRGRHSPYKHEVLDHRYKIHKDSEFQIGRVFALLWHGPNSNIAPNDSVLELDSDITDSEIFNISGSRVLVKFRRFVVIDSGNDKSHSICLPIRTYGYRGVTKPGLHPGDHAAICSSKKRGPIYLPAETDSCLILKPIHVELSQTHFKFDKLSRLNYANPYAIEHNVKARFIGRVAKHDERQLIEDFNRISSYDESTSNSKRDMNQPVDETSGVYPNQGQSGPGEKYRPKNGDDYVQFTAENGQVFRDYGGQYMDEYEGDGTRYGSSSG</sequence>
<feature type="compositionally biased region" description="Polar residues" evidence="1">
    <location>
        <begin position="124"/>
        <end position="133"/>
    </location>
</feature>
<gene>
    <name evidence="3" type="ORF">NA56DRAFT_749000</name>
</gene>
<evidence type="ECO:0000259" key="2">
    <source>
        <dbReference type="Pfam" id="PF20233"/>
    </source>
</evidence>
<dbReference type="OrthoDB" id="3559580at2759"/>
<dbReference type="AlphaFoldDB" id="A0A2J6Q471"/>
<organism evidence="3 4">
    <name type="scientific">Hyaloscypha hepaticicola</name>
    <dbReference type="NCBI Taxonomy" id="2082293"/>
    <lineage>
        <taxon>Eukaryota</taxon>
        <taxon>Fungi</taxon>
        <taxon>Dikarya</taxon>
        <taxon>Ascomycota</taxon>
        <taxon>Pezizomycotina</taxon>
        <taxon>Leotiomycetes</taxon>
        <taxon>Helotiales</taxon>
        <taxon>Hyaloscyphaceae</taxon>
        <taxon>Hyaloscypha</taxon>
    </lineage>
</organism>
<feature type="region of interest" description="Disordered" evidence="1">
    <location>
        <begin position="371"/>
        <end position="412"/>
    </location>
</feature>
<dbReference type="InterPro" id="IPR046497">
    <property type="entry name" value="DUF6590"/>
</dbReference>
<dbReference type="Pfam" id="PF20233">
    <property type="entry name" value="DUF6590"/>
    <property type="match status" value="1"/>
</dbReference>
<evidence type="ECO:0000256" key="1">
    <source>
        <dbReference type="SAM" id="MobiDB-lite"/>
    </source>
</evidence>
<reference evidence="3 4" key="1">
    <citation type="submission" date="2016-05" db="EMBL/GenBank/DDBJ databases">
        <title>A degradative enzymes factory behind the ericoid mycorrhizal symbiosis.</title>
        <authorList>
            <consortium name="DOE Joint Genome Institute"/>
            <person name="Martino E."/>
            <person name="Morin E."/>
            <person name="Grelet G."/>
            <person name="Kuo A."/>
            <person name="Kohler A."/>
            <person name="Daghino S."/>
            <person name="Barry K."/>
            <person name="Choi C."/>
            <person name="Cichocki N."/>
            <person name="Clum A."/>
            <person name="Copeland A."/>
            <person name="Hainaut M."/>
            <person name="Haridas S."/>
            <person name="Labutti K."/>
            <person name="Lindquist E."/>
            <person name="Lipzen A."/>
            <person name="Khouja H.-R."/>
            <person name="Murat C."/>
            <person name="Ohm R."/>
            <person name="Olson A."/>
            <person name="Spatafora J."/>
            <person name="Veneault-Fourrey C."/>
            <person name="Henrissat B."/>
            <person name="Grigoriev I."/>
            <person name="Martin F."/>
            <person name="Perotto S."/>
        </authorList>
    </citation>
    <scope>NUCLEOTIDE SEQUENCE [LARGE SCALE GENOMIC DNA]</scope>
    <source>
        <strain evidence="3 4">UAMH 7357</strain>
    </source>
</reference>
<proteinExistence type="predicted"/>
<dbReference type="EMBL" id="KZ613482">
    <property type="protein sequence ID" value="PMD21080.1"/>
    <property type="molecule type" value="Genomic_DNA"/>
</dbReference>